<dbReference type="SUPFAM" id="SSF51735">
    <property type="entry name" value="NAD(P)-binding Rossmann-fold domains"/>
    <property type="match status" value="1"/>
</dbReference>
<dbReference type="Gene3D" id="3.40.50.720">
    <property type="entry name" value="NAD(P)-binding Rossmann-like Domain"/>
    <property type="match status" value="1"/>
</dbReference>
<dbReference type="Pfam" id="PF13561">
    <property type="entry name" value="adh_short_C2"/>
    <property type="match status" value="1"/>
</dbReference>
<protein>
    <submittedName>
        <fullName evidence="2">Oxidoreductase</fullName>
    </submittedName>
</protein>
<feature type="region of interest" description="Disordered" evidence="1">
    <location>
        <begin position="61"/>
        <end position="82"/>
    </location>
</feature>
<dbReference type="EMBL" id="CACVAU010000063">
    <property type="protein sequence ID" value="CAA6821517.1"/>
    <property type="molecule type" value="Genomic_DNA"/>
</dbReference>
<dbReference type="Pfam" id="PF00106">
    <property type="entry name" value="adh_short"/>
    <property type="match status" value="1"/>
</dbReference>
<feature type="compositionally biased region" description="Basic and acidic residues" evidence="1">
    <location>
        <begin position="61"/>
        <end position="73"/>
    </location>
</feature>
<dbReference type="InterPro" id="IPR051468">
    <property type="entry name" value="Fungal_SecMetab_SDRs"/>
</dbReference>
<dbReference type="InterPro" id="IPR036291">
    <property type="entry name" value="NAD(P)-bd_dom_sf"/>
</dbReference>
<evidence type="ECO:0000256" key="1">
    <source>
        <dbReference type="SAM" id="MobiDB-lite"/>
    </source>
</evidence>
<reference evidence="2" key="1">
    <citation type="submission" date="2020-01" db="EMBL/GenBank/DDBJ databases">
        <authorList>
            <person name="Meier V. D."/>
            <person name="Meier V D."/>
        </authorList>
    </citation>
    <scope>NUCLEOTIDE SEQUENCE</scope>
    <source>
        <strain evidence="2">HLG_WM_MAG_05</strain>
    </source>
</reference>
<dbReference type="PANTHER" id="PTHR43544">
    <property type="entry name" value="SHORT-CHAIN DEHYDROGENASE/REDUCTASE"/>
    <property type="match status" value="1"/>
</dbReference>
<proteinExistence type="predicted"/>
<gene>
    <name evidence="2" type="ORF">HELGO_WM5515</name>
</gene>
<dbReference type="PRINTS" id="PR00081">
    <property type="entry name" value="GDHRDH"/>
</dbReference>
<dbReference type="InterPro" id="IPR002347">
    <property type="entry name" value="SDR_fam"/>
</dbReference>
<accession>A0A6S6TTL0</accession>
<dbReference type="PANTHER" id="PTHR43544:SF2">
    <property type="entry name" value="OXIDOREDUCTASE"/>
    <property type="match status" value="1"/>
</dbReference>
<dbReference type="AlphaFoldDB" id="A0A6S6TTL0"/>
<dbReference type="CDD" id="cd05233">
    <property type="entry name" value="SDR_c"/>
    <property type="match status" value="1"/>
</dbReference>
<name>A0A6S6TTL0_9BACT</name>
<dbReference type="GO" id="GO:0005737">
    <property type="term" value="C:cytoplasm"/>
    <property type="evidence" value="ECO:0007669"/>
    <property type="project" value="TreeGrafter"/>
</dbReference>
<dbReference type="GO" id="GO:0016491">
    <property type="term" value="F:oxidoreductase activity"/>
    <property type="evidence" value="ECO:0007669"/>
    <property type="project" value="TreeGrafter"/>
</dbReference>
<sequence>MNDYTQYYGFSSEEWDSCLKVLNQLKDKPLHNPDNKIFGTLITKVHKQAKKALKHIEVEVQEKTEESKKEKSKKEPRRKSRRQIHKAFDLNLVKASTIVSNAFSKTSFFSHDPTVLTTFTTLKSSKKCYCCDATYYEIHSFYHKLCPSCATKNYAHRTLELDLKGRHIILTGGRVKIGYALALKFLRSGANLTLTSRFPALNLKQLEQEHDYEDWKHRVTVYGLDLRNIRAVEKFIDFYKKNNDSLDILVNNAAQTISYTEEYYQPLIAKEQKFLMAFNEEQRLIANMTAMTDQVQTFNCLEPTAQECEVNRFGQPIDFRDKNSWNSTLTEVSTHELLEVNLINHISPYLLIKAFTPLLKASPFDEKFIINVSSSEGQFSYANKTMYHPHTNMTKSALNMLTRTSALEYSHDNIYMNSVDVGWISTGAIESKRQKLFEQGSVPPLDSVDGMARVIHPIYEALEKKQFTFGKLLKDFKVVEW</sequence>
<evidence type="ECO:0000313" key="2">
    <source>
        <dbReference type="EMBL" id="CAA6821517.1"/>
    </source>
</evidence>
<organism evidence="2">
    <name type="scientific">uncultured Sulfurovum sp</name>
    <dbReference type="NCBI Taxonomy" id="269237"/>
    <lineage>
        <taxon>Bacteria</taxon>
        <taxon>Pseudomonadati</taxon>
        <taxon>Campylobacterota</taxon>
        <taxon>Epsilonproteobacteria</taxon>
        <taxon>Campylobacterales</taxon>
        <taxon>Sulfurovaceae</taxon>
        <taxon>Sulfurovum</taxon>
        <taxon>environmental samples</taxon>
    </lineage>
</organism>